<name>A0A034WTT1_RHIMP</name>
<dbReference type="SMART" id="SM01318">
    <property type="entry name" value="SVWC"/>
    <property type="match status" value="1"/>
</dbReference>
<feature type="chain" id="PRO_5033709818" evidence="3">
    <location>
        <begin position="25"/>
        <end position="107"/>
    </location>
</feature>
<dbReference type="OrthoDB" id="6476073at2759"/>
<reference evidence="5" key="1">
    <citation type="journal article" date="2014" name="PLoS ONE">
        <title>Proteomic Analysis of Cattle Tick Rhipicephalus (Boophilus) microplus Saliva: A Comparison between Partially and Fully Engorged Females.</title>
        <authorList>
            <person name="Tirloni L."/>
            <person name="Reck J."/>
            <person name="Terra R.M."/>
            <person name="Martins J.R."/>
            <person name="Mulenga A."/>
            <person name="Sherman N.E."/>
            <person name="Fox J.W."/>
            <person name="Yates J.R.III."/>
            <person name="Termignoni C."/>
            <person name="Pinto A.F."/>
            <person name="da Silva Vaz I.Jr."/>
        </authorList>
    </citation>
    <scope>NUCLEOTIDE SEQUENCE</scope>
</reference>
<proteinExistence type="predicted"/>
<dbReference type="EMBL" id="GIKN01003276">
    <property type="protein sequence ID" value="NIE45549.1"/>
    <property type="molecule type" value="Transcribed_RNA"/>
</dbReference>
<reference evidence="7" key="2">
    <citation type="submission" date="2019-09" db="EMBL/GenBank/DDBJ databases">
        <title>Organ-specific transcriptomic study of the physiology of the cattle tick, Rhipicephalus microplus.</title>
        <authorList>
            <person name="Tirloni L."/>
            <person name="Braz G."/>
            <person name="Gandara A.C.P."/>
            <person name="Sabadin G.A."/>
            <person name="da Silva R.M."/>
            <person name="Guizzo M.G."/>
            <person name="Machado J.A."/>
            <person name="Costa E.P."/>
            <person name="Gomes H.F."/>
            <person name="Moraes J."/>
            <person name="Mota M.B.S."/>
            <person name="Mesquita R.D."/>
            <person name="Alvarenga P.H."/>
            <person name="Alves F."/>
            <person name="Seixas A."/>
            <person name="da Fonseca R.N."/>
            <person name="Fogaca A."/>
            <person name="Logullo C."/>
            <person name="Tanaka A."/>
            <person name="Daffre S."/>
            <person name="Termignoni C."/>
            <person name="Vaz I.S.Jr."/>
            <person name="Oliveira P.L."/>
            <person name="Ribeiro J.M."/>
        </authorList>
    </citation>
    <scope>NUCLEOTIDE SEQUENCE</scope>
    <source>
        <strain evidence="7">Porto Alegre</strain>
    </source>
</reference>
<evidence type="ECO:0000256" key="1">
    <source>
        <dbReference type="ARBA" id="ARBA00004613"/>
    </source>
</evidence>
<dbReference type="InterPro" id="IPR029277">
    <property type="entry name" value="SVWC_dom"/>
</dbReference>
<feature type="signal peptide" evidence="3">
    <location>
        <begin position="1"/>
        <end position="24"/>
    </location>
</feature>
<keyword evidence="3" id="KW-0732">Signal</keyword>
<evidence type="ECO:0000313" key="7">
    <source>
        <dbReference type="EMBL" id="NOV37515.1"/>
    </source>
</evidence>
<dbReference type="EMBL" id="GBBR01000101">
    <property type="protein sequence ID" value="JAC58961.1"/>
    <property type="molecule type" value="Transcribed_RNA"/>
</dbReference>
<dbReference type="EMBL" id="GHWJ01004778">
    <property type="protein sequence ID" value="NOV37515.1"/>
    <property type="molecule type" value="Transcribed_RNA"/>
</dbReference>
<evidence type="ECO:0000256" key="2">
    <source>
        <dbReference type="ARBA" id="ARBA00022525"/>
    </source>
</evidence>
<organism evidence="5">
    <name type="scientific">Rhipicephalus microplus</name>
    <name type="common">Cattle tick</name>
    <name type="synonym">Boophilus microplus</name>
    <dbReference type="NCBI Taxonomy" id="6941"/>
    <lineage>
        <taxon>Eukaryota</taxon>
        <taxon>Metazoa</taxon>
        <taxon>Ecdysozoa</taxon>
        <taxon>Arthropoda</taxon>
        <taxon>Chelicerata</taxon>
        <taxon>Arachnida</taxon>
        <taxon>Acari</taxon>
        <taxon>Parasitiformes</taxon>
        <taxon>Ixodida</taxon>
        <taxon>Ixodoidea</taxon>
        <taxon>Ixodidae</taxon>
        <taxon>Rhipicephalinae</taxon>
        <taxon>Rhipicephalus</taxon>
        <taxon>Boophilus</taxon>
    </lineage>
</organism>
<evidence type="ECO:0000313" key="5">
    <source>
        <dbReference type="EMBL" id="JAC58961.1"/>
    </source>
</evidence>
<dbReference type="VEuPathDB" id="VectorBase:LOC119185842"/>
<evidence type="ECO:0000256" key="3">
    <source>
        <dbReference type="SAM" id="SignalP"/>
    </source>
</evidence>
<evidence type="ECO:0000259" key="4">
    <source>
        <dbReference type="SMART" id="SM01318"/>
    </source>
</evidence>
<dbReference type="Pfam" id="PF15430">
    <property type="entry name" value="SVWC"/>
    <property type="match status" value="1"/>
</dbReference>
<keyword evidence="2" id="KW-0964">Secreted</keyword>
<feature type="domain" description="Single" evidence="4">
    <location>
        <begin position="38"/>
        <end position="101"/>
    </location>
</feature>
<accession>A0A034WTT1</accession>
<protein>
    <submittedName>
        <fullName evidence="5">8.9 kDa protein 1</fullName>
    </submittedName>
    <submittedName>
        <fullName evidence="6">Putative kDa protein 1</fullName>
    </submittedName>
</protein>
<dbReference type="GO" id="GO:0005576">
    <property type="term" value="C:extracellular region"/>
    <property type="evidence" value="ECO:0007669"/>
    <property type="project" value="UniProtKB-SubCell"/>
</dbReference>
<sequence length="107" mass="11719">MNFNAGLLVITAVLGITLLQPTETTSGETFVEVVDGKCVYQNITLEHHQSIQFESPCQAWFCNADFHKIYFGGCTPNPSLENCVEVNGNGTYPDCCPRLVCEGQSRG</sequence>
<dbReference type="AlphaFoldDB" id="A0A034WTT1"/>
<reference evidence="6" key="3">
    <citation type="submission" date="2020-03" db="EMBL/GenBank/DDBJ databases">
        <title>A transcriptome and proteome of the tick Rhipicephalus microplus shaped by the genetic composition of its hosts and developmental stage.</title>
        <authorList>
            <person name="Garcia G.R."/>
            <person name="Ribeiro J.M.C."/>
            <person name="Maruyama S.R."/>
            <person name="Gardinasse L.G."/>
            <person name="Nelson K."/>
            <person name="Ferreira B.R."/>
            <person name="Andrade T.G."/>
            <person name="Santos I.K.F.M."/>
        </authorList>
    </citation>
    <scope>NUCLEOTIDE SEQUENCE</scope>
    <source>
        <strain evidence="6">NSGR</strain>
        <tissue evidence="6">Salivary glands</tissue>
    </source>
</reference>
<comment type="subcellular location">
    <subcellularLocation>
        <location evidence="1">Secreted</location>
    </subcellularLocation>
</comment>
<evidence type="ECO:0000313" key="6">
    <source>
        <dbReference type="EMBL" id="NIE45549.1"/>
    </source>
</evidence>